<organism evidence="11 12">
    <name type="scientific">Halodesulfovibrio spirochaetisodalis</name>
    <dbReference type="NCBI Taxonomy" id="1560234"/>
    <lineage>
        <taxon>Bacteria</taxon>
        <taxon>Pseudomonadati</taxon>
        <taxon>Thermodesulfobacteriota</taxon>
        <taxon>Desulfovibrionia</taxon>
        <taxon>Desulfovibrionales</taxon>
        <taxon>Desulfovibrionaceae</taxon>
        <taxon>Halodesulfovibrio</taxon>
    </lineage>
</organism>
<comment type="caution">
    <text evidence="11">The sequence shown here is derived from an EMBL/GenBank/DDBJ whole genome shotgun (WGS) entry which is preliminary data.</text>
</comment>
<evidence type="ECO:0000313" key="11">
    <source>
        <dbReference type="EMBL" id="OBQ54052.1"/>
    </source>
</evidence>
<dbReference type="PATRIC" id="fig|1560234.3.peg.3206"/>
<gene>
    <name evidence="11" type="ORF">SP90_06170</name>
</gene>
<dbReference type="AlphaFoldDB" id="A0A1B7XFH9"/>
<comment type="catalytic activity">
    <reaction evidence="10">
        <text>2 [molybdopterin-synthase sulfur-carrier protein]-C-terminal-Gly-aminoethanethioate + cyclic pyranopterin phosphate + H2O = molybdopterin + 2 [molybdopterin-synthase sulfur-carrier protein]-C-terminal Gly-Gly + 2 H(+)</text>
        <dbReference type="Rhea" id="RHEA:26333"/>
        <dbReference type="Rhea" id="RHEA-COMP:12202"/>
        <dbReference type="Rhea" id="RHEA-COMP:19907"/>
        <dbReference type="ChEBI" id="CHEBI:15377"/>
        <dbReference type="ChEBI" id="CHEBI:15378"/>
        <dbReference type="ChEBI" id="CHEBI:58698"/>
        <dbReference type="ChEBI" id="CHEBI:59648"/>
        <dbReference type="ChEBI" id="CHEBI:90778"/>
        <dbReference type="ChEBI" id="CHEBI:232372"/>
        <dbReference type="EC" id="2.8.1.12"/>
    </reaction>
</comment>
<dbReference type="Gene3D" id="3.90.1170.40">
    <property type="entry name" value="Molybdopterin biosynthesis MoaE subunit"/>
    <property type="match status" value="1"/>
</dbReference>
<comment type="subunit">
    <text evidence="5">Heterotetramer of 2 MoaD subunits and 2 MoaE subunits. Also stable as homodimer. The enzyme changes between these two forms during catalysis.</text>
</comment>
<dbReference type="EC" id="2.8.1.12" evidence="3"/>
<evidence type="ECO:0000256" key="4">
    <source>
        <dbReference type="ARBA" id="ARBA00013858"/>
    </source>
</evidence>
<dbReference type="STRING" id="1560234.SP90_06170"/>
<evidence type="ECO:0000256" key="8">
    <source>
        <dbReference type="ARBA" id="ARBA00030781"/>
    </source>
</evidence>
<dbReference type="UniPathway" id="UPA00344"/>
<dbReference type="GO" id="GO:0030366">
    <property type="term" value="F:molybdopterin synthase activity"/>
    <property type="evidence" value="ECO:0007669"/>
    <property type="project" value="UniProtKB-EC"/>
</dbReference>
<dbReference type="SUPFAM" id="SSF54690">
    <property type="entry name" value="Molybdopterin synthase subunit MoaE"/>
    <property type="match status" value="1"/>
</dbReference>
<dbReference type="OrthoDB" id="9786032at2"/>
<comment type="pathway">
    <text evidence="1">Cofactor biosynthesis; molybdopterin biosynthesis.</text>
</comment>
<dbReference type="EMBL" id="JXMS01000008">
    <property type="protein sequence ID" value="OBQ54052.1"/>
    <property type="molecule type" value="Genomic_DNA"/>
</dbReference>
<evidence type="ECO:0000256" key="9">
    <source>
        <dbReference type="ARBA" id="ARBA00032474"/>
    </source>
</evidence>
<evidence type="ECO:0000256" key="1">
    <source>
        <dbReference type="ARBA" id="ARBA00005046"/>
    </source>
</evidence>
<evidence type="ECO:0000256" key="3">
    <source>
        <dbReference type="ARBA" id="ARBA00011950"/>
    </source>
</evidence>
<evidence type="ECO:0000256" key="7">
    <source>
        <dbReference type="ARBA" id="ARBA00030407"/>
    </source>
</evidence>
<proteinExistence type="inferred from homology"/>
<protein>
    <recommendedName>
        <fullName evidence="4">Molybdopterin synthase catalytic subunit</fullName>
        <ecNumber evidence="3">2.8.1.12</ecNumber>
    </recommendedName>
    <alternativeName>
        <fullName evidence="8">MPT synthase subunit 2</fullName>
    </alternativeName>
    <alternativeName>
        <fullName evidence="6">Molybdenum cofactor biosynthesis protein E</fullName>
    </alternativeName>
    <alternativeName>
        <fullName evidence="7">Molybdopterin-converting factor large subunit</fullName>
    </alternativeName>
    <alternativeName>
        <fullName evidence="9">Molybdopterin-converting factor subunit 2</fullName>
    </alternativeName>
</protein>
<dbReference type="Pfam" id="PF02391">
    <property type="entry name" value="MoaE"/>
    <property type="match status" value="1"/>
</dbReference>
<accession>A0A1B7XFH9</accession>
<evidence type="ECO:0000256" key="2">
    <source>
        <dbReference type="ARBA" id="ARBA00005426"/>
    </source>
</evidence>
<dbReference type="RefSeq" id="WP_066853651.1">
    <property type="nucleotide sequence ID" value="NZ_JXMS01000008.1"/>
</dbReference>
<evidence type="ECO:0000313" key="12">
    <source>
        <dbReference type="Proteomes" id="UP000091979"/>
    </source>
</evidence>
<name>A0A1B7XFH9_9BACT</name>
<evidence type="ECO:0000256" key="6">
    <source>
        <dbReference type="ARBA" id="ARBA00029745"/>
    </source>
</evidence>
<dbReference type="InterPro" id="IPR003448">
    <property type="entry name" value="Mopterin_biosynth_MoaE"/>
</dbReference>
<sequence length="120" mass="13712">MDITRTLAELKKDPGFAENVGMTLIHNGTVRGWSRKDRQAVTAIRVRHDYDKIESIRKELEQNEGIYRIITEAYEGDFKPGDDVMYLIVAGDIRENVKATLAELLDRIKSEAVTKEEIFA</sequence>
<dbReference type="GO" id="GO:0006777">
    <property type="term" value="P:Mo-molybdopterin cofactor biosynthetic process"/>
    <property type="evidence" value="ECO:0007669"/>
    <property type="project" value="InterPro"/>
</dbReference>
<evidence type="ECO:0000256" key="10">
    <source>
        <dbReference type="ARBA" id="ARBA00049878"/>
    </source>
</evidence>
<evidence type="ECO:0000256" key="5">
    <source>
        <dbReference type="ARBA" id="ARBA00026066"/>
    </source>
</evidence>
<dbReference type="InterPro" id="IPR036563">
    <property type="entry name" value="MoaE_sf"/>
</dbReference>
<reference evidence="11 12" key="1">
    <citation type="submission" date="2015-01" db="EMBL/GenBank/DDBJ databases">
        <title>Desulfovibrio sp. JC271 draft genome sequence.</title>
        <authorList>
            <person name="Shivani Y."/>
            <person name="Subhash Y."/>
            <person name="Sasikala C."/>
            <person name="Ramana C.V."/>
        </authorList>
    </citation>
    <scope>NUCLEOTIDE SEQUENCE [LARGE SCALE GENOMIC DNA]</scope>
    <source>
        <strain evidence="11 12">JC271</strain>
    </source>
</reference>
<comment type="similarity">
    <text evidence="2">Belongs to the MoaE family.</text>
</comment>
<dbReference type="Proteomes" id="UP000091979">
    <property type="component" value="Unassembled WGS sequence"/>
</dbReference>
<keyword evidence="12" id="KW-1185">Reference proteome</keyword>